<dbReference type="SUPFAM" id="SSF53649">
    <property type="entry name" value="Alkaline phosphatase-like"/>
    <property type="match status" value="1"/>
</dbReference>
<dbReference type="PANTHER" id="PTHR43108">
    <property type="entry name" value="N-ACETYLGLUCOSAMINE-6-SULFATASE FAMILY MEMBER"/>
    <property type="match status" value="1"/>
</dbReference>
<evidence type="ECO:0000256" key="2">
    <source>
        <dbReference type="PIRNR" id="PIRNR000972"/>
    </source>
</evidence>
<comment type="similarity">
    <text evidence="1 2">Belongs to the sulfatase family.</text>
</comment>
<feature type="signal peptide" evidence="4">
    <location>
        <begin position="1"/>
        <end position="15"/>
    </location>
</feature>
<proteinExistence type="inferred from homology"/>
<protein>
    <recommendedName>
        <fullName evidence="2">Arylsulfatase</fullName>
        <shortName evidence="2">AS</shortName>
        <ecNumber evidence="2">3.1.6.1</ecNumber>
    </recommendedName>
    <alternativeName>
        <fullName evidence="2">Aryl-sulfate sulphohydrolase</fullName>
    </alternativeName>
</protein>
<organism evidence="6 7">
    <name type="scientific">Papiliotrema laurentii</name>
    <name type="common">Cryptococcus laurentii</name>
    <dbReference type="NCBI Taxonomy" id="5418"/>
    <lineage>
        <taxon>Eukaryota</taxon>
        <taxon>Fungi</taxon>
        <taxon>Dikarya</taxon>
        <taxon>Basidiomycota</taxon>
        <taxon>Agaricomycotina</taxon>
        <taxon>Tremellomycetes</taxon>
        <taxon>Tremellales</taxon>
        <taxon>Rhynchogastremaceae</taxon>
        <taxon>Papiliotrema</taxon>
    </lineage>
</organism>
<accession>A0AAD9FMI8</accession>
<dbReference type="CDD" id="cd16147">
    <property type="entry name" value="G6S"/>
    <property type="match status" value="1"/>
</dbReference>
<reference evidence="6" key="1">
    <citation type="submission" date="2023-02" db="EMBL/GenBank/DDBJ databases">
        <title>Identification and recombinant expression of a fungal hydrolase from Papiliotrema laurentii that hydrolyzes apple cutin and clears colloidal polyester polyurethane.</title>
        <authorList>
            <consortium name="DOE Joint Genome Institute"/>
            <person name="Roman V.A."/>
            <person name="Bojanowski C."/>
            <person name="Crable B.R."/>
            <person name="Wagner D.N."/>
            <person name="Hung C.S."/>
            <person name="Nadeau L.J."/>
            <person name="Schratz L."/>
            <person name="Haridas S."/>
            <person name="Pangilinan J."/>
            <person name="Lipzen A."/>
            <person name="Na H."/>
            <person name="Yan M."/>
            <person name="Ng V."/>
            <person name="Grigoriev I.V."/>
            <person name="Spatafora J.W."/>
            <person name="Barlow D."/>
            <person name="Biffinger J."/>
            <person name="Kelley-Loughnane N."/>
            <person name="Varaljay V.A."/>
            <person name="Crookes-Goodson W.J."/>
        </authorList>
    </citation>
    <scope>NUCLEOTIDE SEQUENCE</scope>
    <source>
        <strain evidence="6">5307AH</strain>
    </source>
</reference>
<comment type="catalytic activity">
    <reaction evidence="2">
        <text>an aryl sulfate + H2O = a phenol + sulfate + H(+)</text>
        <dbReference type="Rhea" id="RHEA:17261"/>
        <dbReference type="ChEBI" id="CHEBI:15377"/>
        <dbReference type="ChEBI" id="CHEBI:15378"/>
        <dbReference type="ChEBI" id="CHEBI:16189"/>
        <dbReference type="ChEBI" id="CHEBI:33853"/>
        <dbReference type="ChEBI" id="CHEBI:140317"/>
        <dbReference type="EC" id="3.1.6.1"/>
    </reaction>
</comment>
<evidence type="ECO:0000259" key="5">
    <source>
        <dbReference type="Pfam" id="PF00884"/>
    </source>
</evidence>
<keyword evidence="2" id="KW-0378">Hydrolase</keyword>
<dbReference type="InterPro" id="IPR017850">
    <property type="entry name" value="Alkaline_phosphatase_core_sf"/>
</dbReference>
<dbReference type="PANTHER" id="PTHR43108:SF8">
    <property type="entry name" value="SD21168P"/>
    <property type="match status" value="1"/>
</dbReference>
<dbReference type="EMBL" id="JAODAN010000012">
    <property type="protein sequence ID" value="KAK1920951.1"/>
    <property type="molecule type" value="Genomic_DNA"/>
</dbReference>
<dbReference type="GO" id="GO:0005539">
    <property type="term" value="F:glycosaminoglycan binding"/>
    <property type="evidence" value="ECO:0007669"/>
    <property type="project" value="TreeGrafter"/>
</dbReference>
<gene>
    <name evidence="6" type="ORF">DB88DRAFT_536759</name>
</gene>
<feature type="modified residue" description="3-oxoalanine (Cys)" evidence="3">
    <location>
        <position position="64"/>
    </location>
</feature>
<evidence type="ECO:0000256" key="1">
    <source>
        <dbReference type="ARBA" id="ARBA00008779"/>
    </source>
</evidence>
<dbReference type="AlphaFoldDB" id="A0AAD9FMI8"/>
<dbReference type="GO" id="GO:0018958">
    <property type="term" value="P:phenol-containing compound metabolic process"/>
    <property type="evidence" value="ECO:0007669"/>
    <property type="project" value="InterPro"/>
</dbReference>
<dbReference type="FunFam" id="3.40.720.10:FF:000051">
    <property type="entry name" value="Arylsulfatase"/>
    <property type="match status" value="1"/>
</dbReference>
<dbReference type="InterPro" id="IPR012083">
    <property type="entry name" value="Arylsulfatase"/>
</dbReference>
<name>A0AAD9FMI8_PAPLA</name>
<dbReference type="Proteomes" id="UP001182556">
    <property type="component" value="Unassembled WGS sequence"/>
</dbReference>
<dbReference type="PIRSF" id="PIRSF000972">
    <property type="entry name" value="Arylsulf_plant"/>
    <property type="match status" value="1"/>
</dbReference>
<keyword evidence="7" id="KW-1185">Reference proteome</keyword>
<feature type="domain" description="Sulfatase N-terminal" evidence="5">
    <location>
        <begin position="19"/>
        <end position="372"/>
    </location>
</feature>
<dbReference type="Gene3D" id="3.40.720.10">
    <property type="entry name" value="Alkaline Phosphatase, subunit A"/>
    <property type="match status" value="1"/>
</dbReference>
<dbReference type="GO" id="GO:0008449">
    <property type="term" value="F:N-acetylglucosamine-6-sulfatase activity"/>
    <property type="evidence" value="ECO:0007669"/>
    <property type="project" value="TreeGrafter"/>
</dbReference>
<dbReference type="EC" id="3.1.6.1" evidence="2"/>
<sequence>MLPWTLFALAGSALAASKPNILLILTDDQDKSTLSQQRYLPLIHKYLVDQGVYYDNFFAPVSVCCPSRVSLLRTQYAHNHNITFVSAPWGGWDVFNQYGYVGHTLPDFLQRAGYNTYYTGKFMNDHTEDNCVDLPVSGFNSSDFLVDPYTYDYWNPGFSRDNGPVKVHPGEYSTDLIRDKALDYLDTALSHEDRPWFLGIAPIACHSWLKHNERLTPNGGITAHIPAAAPRHATDFATEQLPRTESFNPDEPQGVSWVRNLPKLNSTQEAYLDDFFRGRLRSLQPVDELVELLVQKLEKAGQLDNTYIFYTADNGYALGTHRRQPGKTLGYEEDIHVPLVVRGPGVPRGYHDTVSSYGIVDLSRTILEIAGANTDYNDDGVKINLHQREDAAHQLARHSLSEYWVLGVDEGVYGGHVMKNNTYRTLRVHDEQDGQPTTYSYSVWCTGERELYDLVTDPHQVRNLLAPLNSLGPFASLSSDILPSHTQKLLDRLDALLLVLKTCTGQVCHRPYSALFPDISATGGEIFNLSQALDERYDAYFASLPKVQYSKCELGYQARLEKPDWHDRLAYRGKHVRNGFVVQV</sequence>
<feature type="chain" id="PRO_5042177786" description="Arylsulfatase" evidence="4">
    <location>
        <begin position="16"/>
        <end position="584"/>
    </location>
</feature>
<dbReference type="InterPro" id="IPR000917">
    <property type="entry name" value="Sulfatase_N"/>
</dbReference>
<evidence type="ECO:0000256" key="3">
    <source>
        <dbReference type="PIRSR" id="PIRSR000972-50"/>
    </source>
</evidence>
<dbReference type="Pfam" id="PF00884">
    <property type="entry name" value="Sulfatase"/>
    <property type="match status" value="1"/>
</dbReference>
<dbReference type="GO" id="GO:0004065">
    <property type="term" value="F:arylsulfatase activity"/>
    <property type="evidence" value="ECO:0007669"/>
    <property type="project" value="UniProtKB-UniRule"/>
</dbReference>
<evidence type="ECO:0000313" key="6">
    <source>
        <dbReference type="EMBL" id="KAK1920951.1"/>
    </source>
</evidence>
<comment type="caution">
    <text evidence="6">The sequence shown here is derived from an EMBL/GenBank/DDBJ whole genome shotgun (WGS) entry which is preliminary data.</text>
</comment>
<comment type="PTM">
    <text evidence="3">The conversion to 3-oxoalanine (also known as C-formylglycine, FGly), of a serine or cysteine residue in prokaryotes and of a cysteine residue in eukaryotes, is critical for catalytic activity.</text>
</comment>
<evidence type="ECO:0000256" key="4">
    <source>
        <dbReference type="SAM" id="SignalP"/>
    </source>
</evidence>
<evidence type="ECO:0000313" key="7">
    <source>
        <dbReference type="Proteomes" id="UP001182556"/>
    </source>
</evidence>
<keyword evidence="4" id="KW-0732">Signal</keyword>